<dbReference type="EMBL" id="CH473956">
    <property type="protein sequence ID" value="EDM18083.1"/>
    <property type="molecule type" value="Genomic_DNA"/>
</dbReference>
<sequence>EERFHLLGL</sequence>
<proteinExistence type="predicted"/>
<evidence type="ECO:0000313" key="2">
    <source>
        <dbReference type="Proteomes" id="UP000234681"/>
    </source>
</evidence>
<gene>
    <name evidence="1" type="ORF">rCG_40227</name>
</gene>
<name>A6I7E7_RAT</name>
<feature type="non-terminal residue" evidence="1">
    <location>
        <position position="1"/>
    </location>
</feature>
<evidence type="ECO:0000313" key="1">
    <source>
        <dbReference type="EMBL" id="EDM18083.1"/>
    </source>
</evidence>
<reference evidence="1 2" key="1">
    <citation type="submission" date="2005-09" db="EMBL/GenBank/DDBJ databases">
        <authorList>
            <person name="Mural R.J."/>
            <person name="Li P.W."/>
            <person name="Adams M.D."/>
            <person name="Amanatides P.G."/>
            <person name="Baden-Tillson H."/>
            <person name="Barnstead M."/>
            <person name="Chin S.H."/>
            <person name="Dew I."/>
            <person name="Evans C.A."/>
            <person name="Ferriera S."/>
            <person name="Flanigan M."/>
            <person name="Fosler C."/>
            <person name="Glodek A."/>
            <person name="Gu Z."/>
            <person name="Holt R.A."/>
            <person name="Jennings D."/>
            <person name="Kraft C.L."/>
            <person name="Lu F."/>
            <person name="Nguyen T."/>
            <person name="Nusskern D.R."/>
            <person name="Pfannkoch C.M."/>
            <person name="Sitter C."/>
            <person name="Sutton G.G."/>
            <person name="Venter J.C."/>
            <person name="Wang Z."/>
            <person name="Woodage T."/>
            <person name="Zheng X.H."/>
            <person name="Zhong F."/>
        </authorList>
    </citation>
    <scope>NUCLEOTIDE SEQUENCE [LARGE SCALE GENOMIC DNA]</scope>
    <source>
        <strain>BN</strain>
        <strain evidence="2">Sprague-Dawley</strain>
    </source>
</reference>
<dbReference type="Proteomes" id="UP000234681">
    <property type="component" value="Chromosome 1"/>
</dbReference>
<protein>
    <submittedName>
        <fullName evidence="1">RCG40227</fullName>
    </submittedName>
</protein>
<organism evidence="1 2">
    <name type="scientific">Rattus norvegicus</name>
    <name type="common">Rat</name>
    <dbReference type="NCBI Taxonomy" id="10116"/>
    <lineage>
        <taxon>Eukaryota</taxon>
        <taxon>Metazoa</taxon>
        <taxon>Chordata</taxon>
        <taxon>Craniata</taxon>
        <taxon>Vertebrata</taxon>
        <taxon>Euteleostomi</taxon>
        <taxon>Mammalia</taxon>
        <taxon>Eutheria</taxon>
        <taxon>Euarchontoglires</taxon>
        <taxon>Glires</taxon>
        <taxon>Rodentia</taxon>
        <taxon>Myomorpha</taxon>
        <taxon>Muroidea</taxon>
        <taxon>Muridae</taxon>
        <taxon>Murinae</taxon>
        <taxon>Rattus</taxon>
    </lineage>
</organism>
<accession>A6I7E7</accession>
<feature type="non-terminal residue" evidence="1">
    <location>
        <position position="9"/>
    </location>
</feature>